<dbReference type="Pfam" id="PF00072">
    <property type="entry name" value="Response_reg"/>
    <property type="match status" value="1"/>
</dbReference>
<gene>
    <name evidence="5" type="ORF">OCV47_01750</name>
</gene>
<comment type="caution">
    <text evidence="5">The sequence shown here is derived from an EMBL/GenBank/DDBJ whole genome shotgun (WGS) entry which is preliminary data.</text>
</comment>
<evidence type="ECO:0000256" key="2">
    <source>
        <dbReference type="ARBA" id="ARBA00024867"/>
    </source>
</evidence>
<evidence type="ECO:0000259" key="4">
    <source>
        <dbReference type="PROSITE" id="PS50110"/>
    </source>
</evidence>
<proteinExistence type="predicted"/>
<dbReference type="InterPro" id="IPR011006">
    <property type="entry name" value="CheY-like_superfamily"/>
</dbReference>
<name>A0ABT2SHW2_9FIRM</name>
<evidence type="ECO:0000313" key="5">
    <source>
        <dbReference type="EMBL" id="MCU6724092.1"/>
    </source>
</evidence>
<organism evidence="5 6">
    <name type="scientific">Muricoprocola aceti</name>
    <dbReference type="NCBI Taxonomy" id="2981772"/>
    <lineage>
        <taxon>Bacteria</taxon>
        <taxon>Bacillati</taxon>
        <taxon>Bacillota</taxon>
        <taxon>Clostridia</taxon>
        <taxon>Lachnospirales</taxon>
        <taxon>Lachnospiraceae</taxon>
        <taxon>Muricoprocola</taxon>
    </lineage>
</organism>
<dbReference type="InterPro" id="IPR001789">
    <property type="entry name" value="Sig_transdc_resp-reg_receiver"/>
</dbReference>
<dbReference type="PROSITE" id="PS50110">
    <property type="entry name" value="RESPONSE_REGULATORY"/>
    <property type="match status" value="1"/>
</dbReference>
<dbReference type="SUPFAM" id="SSF52172">
    <property type="entry name" value="CheY-like"/>
    <property type="match status" value="1"/>
</dbReference>
<dbReference type="EMBL" id="JAOQKE010000001">
    <property type="protein sequence ID" value="MCU6724092.1"/>
    <property type="molecule type" value="Genomic_DNA"/>
</dbReference>
<reference evidence="5 6" key="1">
    <citation type="journal article" date="2021" name="ISME Commun">
        <title>Automated analysis of genomic sequences facilitates high-throughput and comprehensive description of bacteria.</title>
        <authorList>
            <person name="Hitch T.C.A."/>
        </authorList>
    </citation>
    <scope>NUCLEOTIDE SEQUENCE [LARGE SCALE GENOMIC DNA]</scope>
    <source>
        <strain evidence="5 6">Sanger_29</strain>
    </source>
</reference>
<evidence type="ECO:0000256" key="3">
    <source>
        <dbReference type="PROSITE-ProRule" id="PRU00169"/>
    </source>
</evidence>
<accession>A0ABT2SHW2</accession>
<evidence type="ECO:0000313" key="6">
    <source>
        <dbReference type="Proteomes" id="UP001652338"/>
    </source>
</evidence>
<dbReference type="SMART" id="SM00448">
    <property type="entry name" value="REC"/>
    <property type="match status" value="1"/>
</dbReference>
<feature type="domain" description="Response regulatory" evidence="4">
    <location>
        <begin position="3"/>
        <end position="114"/>
    </location>
</feature>
<evidence type="ECO:0000256" key="1">
    <source>
        <dbReference type="ARBA" id="ARBA00018672"/>
    </source>
</evidence>
<dbReference type="RefSeq" id="WP_262653331.1">
    <property type="nucleotide sequence ID" value="NZ_JAOQKE010000001.1"/>
</dbReference>
<dbReference type="Gene3D" id="3.40.50.2300">
    <property type="match status" value="1"/>
</dbReference>
<dbReference type="Proteomes" id="UP001652338">
    <property type="component" value="Unassembled WGS sequence"/>
</dbReference>
<protein>
    <recommendedName>
        <fullName evidence="1">Stage 0 sporulation protein A homolog</fullName>
    </recommendedName>
</protein>
<keyword evidence="6" id="KW-1185">Reference proteome</keyword>
<comment type="caution">
    <text evidence="3">Lacks conserved residue(s) required for the propagation of feature annotation.</text>
</comment>
<sequence>MEVILVINDRKERRDLKQKVQSVYPKDCVSAFRSGEDALEYAKNRQIDVCFTEIVLIRMSGIALAKELRKSNDQVKINFISDTKEYAMDGWKLFINDYLLKPVSVSAIQHSRER</sequence>
<comment type="function">
    <text evidence="2">May play the central regulatory role in sporulation. It may be an element of the effector pathway responsible for the activation of sporulation genes in response to nutritional stress. Spo0A may act in concert with spo0H (a sigma factor) to control the expression of some genes that are critical to the sporulation process.</text>
</comment>